<evidence type="ECO:0000313" key="2">
    <source>
        <dbReference type="EMBL" id="KND88555.1"/>
    </source>
</evidence>
<accession>A0A0L0N429</accession>
<keyword evidence="2" id="KW-0503">Monooxygenase</keyword>
<proteinExistence type="predicted"/>
<dbReference type="InterPro" id="IPR036188">
    <property type="entry name" value="FAD/NAD-bd_sf"/>
</dbReference>
<dbReference type="PANTHER" id="PTHR47469:SF2">
    <property type="entry name" value="OS06G0597600 PROTEIN"/>
    <property type="match status" value="1"/>
</dbReference>
<dbReference type="Gene3D" id="3.50.50.60">
    <property type="entry name" value="FAD/NAD(P)-binding domain"/>
    <property type="match status" value="1"/>
</dbReference>
<dbReference type="SUPFAM" id="SSF51905">
    <property type="entry name" value="FAD/NAD(P)-binding domain"/>
    <property type="match status" value="1"/>
</dbReference>
<feature type="domain" description="2,6-dihydroxypyridine 3-monooxygenase substrate binding" evidence="1">
    <location>
        <begin position="185"/>
        <end position="314"/>
    </location>
</feature>
<evidence type="ECO:0000313" key="3">
    <source>
        <dbReference type="Proteomes" id="UP000036947"/>
    </source>
</evidence>
<name>A0A0L0N429_TOLOC</name>
<protein>
    <submittedName>
        <fullName evidence="2">2,6-dihydroxypyridine 3-monooxygenase</fullName>
    </submittedName>
</protein>
<dbReference type="Proteomes" id="UP000036947">
    <property type="component" value="Unassembled WGS sequence"/>
</dbReference>
<dbReference type="PANTHER" id="PTHR47469">
    <property type="entry name" value="MONOOXYGENASE-LIKE"/>
    <property type="match status" value="1"/>
</dbReference>
<dbReference type="Gene3D" id="3.30.9.60">
    <property type="match status" value="1"/>
</dbReference>
<dbReference type="InterPro" id="IPR053212">
    <property type="entry name" value="DHP_3-monooxygenase"/>
</dbReference>
<dbReference type="STRING" id="1163406.A0A0L0N429"/>
<dbReference type="InterPro" id="IPR054707">
    <property type="entry name" value="DhpH_subs-bd"/>
</dbReference>
<keyword evidence="3" id="KW-1185">Reference proteome</keyword>
<comment type="caution">
    <text evidence="2">The sequence shown here is derived from an EMBL/GenBank/DDBJ whole genome shotgun (WGS) entry which is preliminary data.</text>
</comment>
<dbReference type="GO" id="GO:0004497">
    <property type="term" value="F:monooxygenase activity"/>
    <property type="evidence" value="ECO:0007669"/>
    <property type="project" value="UniProtKB-KW"/>
</dbReference>
<keyword evidence="2" id="KW-0560">Oxidoreductase</keyword>
<dbReference type="SUPFAM" id="SSF54373">
    <property type="entry name" value="FAD-linked reductases, C-terminal domain"/>
    <property type="match status" value="1"/>
</dbReference>
<dbReference type="EMBL" id="LFRF01000025">
    <property type="protein sequence ID" value="KND88555.1"/>
    <property type="molecule type" value="Genomic_DNA"/>
</dbReference>
<reference evidence="2 3" key="1">
    <citation type="journal article" date="2015" name="BMC Genomics">
        <title>The genome of the truffle-parasite Tolypocladium ophioglossoides and the evolution of antifungal peptaibiotics.</title>
        <authorList>
            <person name="Quandt C.A."/>
            <person name="Bushley K.E."/>
            <person name="Spatafora J.W."/>
        </authorList>
    </citation>
    <scope>NUCLEOTIDE SEQUENCE [LARGE SCALE GENOMIC DNA]</scope>
    <source>
        <strain evidence="2 3">CBS 100239</strain>
    </source>
</reference>
<gene>
    <name evidence="2" type="ORF">TOPH_06894</name>
</gene>
<dbReference type="OrthoDB" id="16820at2759"/>
<evidence type="ECO:0000259" key="1">
    <source>
        <dbReference type="Pfam" id="PF22607"/>
    </source>
</evidence>
<dbReference type="AlphaFoldDB" id="A0A0L0N429"/>
<organism evidence="2 3">
    <name type="scientific">Tolypocladium ophioglossoides (strain CBS 100239)</name>
    <name type="common">Snaketongue truffleclub</name>
    <name type="synonym">Elaphocordyceps ophioglossoides</name>
    <dbReference type="NCBI Taxonomy" id="1163406"/>
    <lineage>
        <taxon>Eukaryota</taxon>
        <taxon>Fungi</taxon>
        <taxon>Dikarya</taxon>
        <taxon>Ascomycota</taxon>
        <taxon>Pezizomycotina</taxon>
        <taxon>Sordariomycetes</taxon>
        <taxon>Hypocreomycetidae</taxon>
        <taxon>Hypocreales</taxon>
        <taxon>Ophiocordycipitaceae</taxon>
        <taxon>Tolypocladium</taxon>
    </lineage>
</organism>
<dbReference type="Pfam" id="PF22607">
    <property type="entry name" value="FAD_binding-like"/>
    <property type="match status" value="1"/>
</dbReference>
<sequence length="409" mass="44049">MEIIIIGGSICGLLFGIICKGLGHSVQVLERWPTPFLSPRGAGIVLGESVESFFALFGGPLPLPSVRNSHRVFLDRRGGTLRRIERDQNTTSWELLYYSLRRLFDGLPSNDSGATATTSPGTSGARYRFGCEASSIALHEHGQIEVGLATPAKSTEAALADLVVAADGFNSTVRKIMLPGVVLDYAGYIALRGTVPERDLSDAVVSVCVGSIVFYNGPGIQAVAYAIPGPRGLSEPGDRLVNWVWYQNCPAGSDQDREMMTDIDGTVHRTTVPPGKLNQAVWSRQLRRAKTHLPPQFAEMMEKTAKPFVQKIMDAAVPKCAFRNGKVLLAGDAAFGLRPHTGSSTDQAAFQALKLAELLRGLIDIDQWESAVVHRGMELHRIGVQIGMECGLGSPSGLIVDIDSDIRAA</sequence>